<dbReference type="Gene3D" id="3.20.20.140">
    <property type="entry name" value="Metal-dependent hydrolases"/>
    <property type="match status" value="1"/>
</dbReference>
<dbReference type="InterPro" id="IPR032466">
    <property type="entry name" value="Metal_Hydrolase"/>
</dbReference>
<organism evidence="3 4">
    <name type="scientific">Candidatus Cryptobacteroides faecipullorum</name>
    <dbReference type="NCBI Taxonomy" id="2840764"/>
    <lineage>
        <taxon>Bacteria</taxon>
        <taxon>Pseudomonadati</taxon>
        <taxon>Bacteroidota</taxon>
        <taxon>Bacteroidia</taxon>
        <taxon>Bacteroidales</taxon>
        <taxon>Candidatus Cryptobacteroides</taxon>
    </lineage>
</organism>
<gene>
    <name evidence="3" type="ORF">IAB99_06260</name>
</gene>
<dbReference type="InterPro" id="IPR006680">
    <property type="entry name" value="Amidohydro-rel"/>
</dbReference>
<dbReference type="SUPFAM" id="SSF51338">
    <property type="entry name" value="Composite domain of metallo-dependent hydrolases"/>
    <property type="match status" value="1"/>
</dbReference>
<dbReference type="GO" id="GO:0016810">
    <property type="term" value="F:hydrolase activity, acting on carbon-nitrogen (but not peptide) bonds"/>
    <property type="evidence" value="ECO:0007669"/>
    <property type="project" value="InterPro"/>
</dbReference>
<reference evidence="3" key="1">
    <citation type="submission" date="2020-10" db="EMBL/GenBank/DDBJ databases">
        <authorList>
            <person name="Gilroy R."/>
        </authorList>
    </citation>
    <scope>NUCLEOTIDE SEQUENCE</scope>
    <source>
        <strain evidence="3">B1-15692</strain>
    </source>
</reference>
<dbReference type="InterPro" id="IPR050287">
    <property type="entry name" value="MTA/SAH_deaminase"/>
</dbReference>
<dbReference type="EMBL" id="JADIMH010000035">
    <property type="protein sequence ID" value="MBO8467349.1"/>
    <property type="molecule type" value="Genomic_DNA"/>
</dbReference>
<protein>
    <submittedName>
        <fullName evidence="3">Amidohydrolase</fullName>
    </submittedName>
</protein>
<dbReference type="PANTHER" id="PTHR43794:SF11">
    <property type="entry name" value="AMIDOHYDROLASE-RELATED DOMAIN-CONTAINING PROTEIN"/>
    <property type="match status" value="1"/>
</dbReference>
<accession>A0A9D9I8T0</accession>
<dbReference type="AlphaFoldDB" id="A0A9D9I8T0"/>
<evidence type="ECO:0000259" key="2">
    <source>
        <dbReference type="Pfam" id="PF01979"/>
    </source>
</evidence>
<evidence type="ECO:0000256" key="1">
    <source>
        <dbReference type="ARBA" id="ARBA00022801"/>
    </source>
</evidence>
<keyword evidence="1" id="KW-0378">Hydrolase</keyword>
<evidence type="ECO:0000313" key="4">
    <source>
        <dbReference type="Proteomes" id="UP000823660"/>
    </source>
</evidence>
<comment type="caution">
    <text evidence="3">The sequence shown here is derived from an EMBL/GenBank/DDBJ whole genome shotgun (WGS) entry which is preliminary data.</text>
</comment>
<reference evidence="3" key="2">
    <citation type="journal article" date="2021" name="PeerJ">
        <title>Extensive microbial diversity within the chicken gut microbiome revealed by metagenomics and culture.</title>
        <authorList>
            <person name="Gilroy R."/>
            <person name="Ravi A."/>
            <person name="Getino M."/>
            <person name="Pursley I."/>
            <person name="Horton D.L."/>
            <person name="Alikhan N.F."/>
            <person name="Baker D."/>
            <person name="Gharbi K."/>
            <person name="Hall N."/>
            <person name="Watson M."/>
            <person name="Adriaenssens E.M."/>
            <person name="Foster-Nyarko E."/>
            <person name="Jarju S."/>
            <person name="Secka A."/>
            <person name="Antonio M."/>
            <person name="Oren A."/>
            <person name="Chaudhuri R.R."/>
            <person name="La Ragione R."/>
            <person name="Hildebrand F."/>
            <person name="Pallen M.J."/>
        </authorList>
    </citation>
    <scope>NUCLEOTIDE SEQUENCE</scope>
    <source>
        <strain evidence="3">B1-15692</strain>
    </source>
</reference>
<dbReference type="PANTHER" id="PTHR43794">
    <property type="entry name" value="AMINOHYDROLASE SSNA-RELATED"/>
    <property type="match status" value="1"/>
</dbReference>
<dbReference type="CDD" id="cd01298">
    <property type="entry name" value="ATZ_TRZ_like"/>
    <property type="match status" value="1"/>
</dbReference>
<dbReference type="Gene3D" id="2.30.40.10">
    <property type="entry name" value="Urease, subunit C, domain 1"/>
    <property type="match status" value="1"/>
</dbReference>
<dbReference type="SUPFAM" id="SSF51556">
    <property type="entry name" value="Metallo-dependent hydrolases"/>
    <property type="match status" value="1"/>
</dbReference>
<feature type="domain" description="Amidohydrolase-related" evidence="2">
    <location>
        <begin position="50"/>
        <end position="395"/>
    </location>
</feature>
<evidence type="ECO:0000313" key="3">
    <source>
        <dbReference type="EMBL" id="MBO8467349.1"/>
    </source>
</evidence>
<dbReference type="Pfam" id="PF01979">
    <property type="entry name" value="Amidohydro_1"/>
    <property type="match status" value="1"/>
</dbReference>
<dbReference type="Proteomes" id="UP000823660">
    <property type="component" value="Unassembled WGS sequence"/>
</dbReference>
<sequence length="419" mass="46506">MEAILLKNIKIAGKGDREHDILIEGGVIRSISGQCGAQDAEPVDCRGKVAVPGFVNMHIHAAMTLMRGMGEDVPFHTWLRKIWDIESGVDEEFVYWGTRVACLEMARTGTTTFNDHYWFPAASYRAAVESGLRPVVSHVLIDRNDKETAEAEKERCEEIFEQSKTWGRQGAFIVGVHSVYSVTEGLMRWASEFAARNGLKLHIHLSETRKEVEDCVRAHGLTPVQYADRLGLLGPDTIAAHTLWLSEEDIEILGRRKVTCVHNINSNLKLSSGYRFLYNELKSAGARICIGSDGCASSNNLDILEALKTAAMVQKAWREDPAAMPLDDLLSMATVNGAEALGLNTGRIEEGREADILIVDTDNSFFLSPAPFLADFIYSAHSDCIDSVICQGKFVMRSREIPDEKKVLHEASRVLSKIR</sequence>
<name>A0A9D9I8T0_9BACT</name>
<proteinExistence type="predicted"/>
<dbReference type="InterPro" id="IPR011059">
    <property type="entry name" value="Metal-dep_hydrolase_composite"/>
</dbReference>